<name>X0WJQ0_9ZZZZ</name>
<feature type="non-terminal residue" evidence="1">
    <location>
        <position position="1"/>
    </location>
</feature>
<dbReference type="InterPro" id="IPR041492">
    <property type="entry name" value="HAD_2"/>
</dbReference>
<dbReference type="InterPro" id="IPR023214">
    <property type="entry name" value="HAD_sf"/>
</dbReference>
<organism evidence="1">
    <name type="scientific">marine sediment metagenome</name>
    <dbReference type="NCBI Taxonomy" id="412755"/>
    <lineage>
        <taxon>unclassified sequences</taxon>
        <taxon>metagenomes</taxon>
        <taxon>ecological metagenomes</taxon>
    </lineage>
</organism>
<gene>
    <name evidence="1" type="ORF">S01H1_37552</name>
</gene>
<comment type="caution">
    <text evidence="1">The sequence shown here is derived from an EMBL/GenBank/DDBJ whole genome shotgun (WGS) entry which is preliminary data.</text>
</comment>
<dbReference type="PANTHER" id="PTHR43481:SF4">
    <property type="entry name" value="GLYCEROL-1-PHOSPHATE PHOSPHOHYDROLASE 1-RELATED"/>
    <property type="match status" value="1"/>
</dbReference>
<proteinExistence type="predicted"/>
<protein>
    <recommendedName>
        <fullName evidence="2">HAD family phosphatase</fullName>
    </recommendedName>
</protein>
<dbReference type="PANTHER" id="PTHR43481">
    <property type="entry name" value="FRUCTOSE-1-PHOSPHATE PHOSPHATASE"/>
    <property type="match status" value="1"/>
</dbReference>
<dbReference type="Gene3D" id="3.40.50.1000">
    <property type="entry name" value="HAD superfamily/HAD-like"/>
    <property type="match status" value="1"/>
</dbReference>
<dbReference type="AlphaFoldDB" id="X0WJQ0"/>
<dbReference type="InterPro" id="IPR036412">
    <property type="entry name" value="HAD-like_sf"/>
</dbReference>
<dbReference type="NCBIfam" id="TIGR01509">
    <property type="entry name" value="HAD-SF-IA-v3"/>
    <property type="match status" value="1"/>
</dbReference>
<evidence type="ECO:0008006" key="2">
    <source>
        <dbReference type="Google" id="ProtNLM"/>
    </source>
</evidence>
<reference evidence="1" key="1">
    <citation type="journal article" date="2014" name="Front. Microbiol.">
        <title>High frequency of phylogenetically diverse reductive dehalogenase-homologous genes in deep subseafloor sedimentary metagenomes.</title>
        <authorList>
            <person name="Kawai M."/>
            <person name="Futagami T."/>
            <person name="Toyoda A."/>
            <person name="Takaki Y."/>
            <person name="Nishi S."/>
            <person name="Hori S."/>
            <person name="Arai W."/>
            <person name="Tsubouchi T."/>
            <person name="Morono Y."/>
            <person name="Uchiyama I."/>
            <person name="Ito T."/>
            <person name="Fujiyama A."/>
            <person name="Inagaki F."/>
            <person name="Takami H."/>
        </authorList>
    </citation>
    <scope>NUCLEOTIDE SEQUENCE</scope>
    <source>
        <strain evidence="1">Expedition CK06-06</strain>
    </source>
</reference>
<accession>X0WJQ0</accession>
<dbReference type="SUPFAM" id="SSF56784">
    <property type="entry name" value="HAD-like"/>
    <property type="match status" value="1"/>
</dbReference>
<dbReference type="GO" id="GO:0050308">
    <property type="term" value="F:sugar-phosphatase activity"/>
    <property type="evidence" value="ECO:0007669"/>
    <property type="project" value="TreeGrafter"/>
</dbReference>
<evidence type="ECO:0000313" key="1">
    <source>
        <dbReference type="EMBL" id="GAG12911.1"/>
    </source>
</evidence>
<dbReference type="EMBL" id="BARS01023595">
    <property type="protein sequence ID" value="GAG12911.1"/>
    <property type="molecule type" value="Genomic_DNA"/>
</dbReference>
<sequence length="96" mass="9843">LRSLGLEGVFETVVAEEDAPKGKPDPQGFLVAAEKLGVAAAECVVIEDAPGGVEAAKRAGMRCIGVTTSRPREALASADLVVDSLEEAGVYSFLGI</sequence>
<dbReference type="InterPro" id="IPR006439">
    <property type="entry name" value="HAD-SF_hydro_IA"/>
</dbReference>
<dbReference type="InterPro" id="IPR051806">
    <property type="entry name" value="HAD-like_SPP"/>
</dbReference>
<dbReference type="Pfam" id="PF13419">
    <property type="entry name" value="HAD_2"/>
    <property type="match status" value="1"/>
</dbReference>